<reference evidence="2" key="1">
    <citation type="journal article" date="2023" name="Microbiol Resour">
        <title>Genome Sequences of Rhodoplanes serenus and Two Thermotolerant Strains, Rhodoplanes tepidamans and 'Rhodoplanes cryptolactis,' Further Refine the Genus.</title>
        <authorList>
            <person name="Rayyan A.A."/>
            <person name="Kyndt J.A."/>
        </authorList>
    </citation>
    <scope>NUCLEOTIDE SEQUENCE</scope>
    <source>
        <strain evidence="2">DSM 9987</strain>
    </source>
</reference>
<evidence type="ECO:0000313" key="3">
    <source>
        <dbReference type="Proteomes" id="UP001165652"/>
    </source>
</evidence>
<protein>
    <submittedName>
        <fullName evidence="2">Nitrogenase component 1</fullName>
    </submittedName>
</protein>
<name>A0ABT5JJE6_RHOTP</name>
<gene>
    <name evidence="2" type="ORF">PQJ73_28570</name>
</gene>
<accession>A0ABT5JJE6</accession>
<dbReference type="Gene3D" id="3.40.50.1980">
    <property type="entry name" value="Nitrogenase molybdenum iron protein domain"/>
    <property type="match status" value="2"/>
</dbReference>
<dbReference type="EMBL" id="JAQQLI010000083">
    <property type="protein sequence ID" value="MDC7789652.1"/>
    <property type="molecule type" value="Genomic_DNA"/>
</dbReference>
<reference evidence="2" key="2">
    <citation type="submission" date="2023-02" db="EMBL/GenBank/DDBJ databases">
        <authorList>
            <person name="Rayyan A."/>
            <person name="Meyer T."/>
            <person name="Kyndt J.A."/>
        </authorList>
    </citation>
    <scope>NUCLEOTIDE SEQUENCE</scope>
    <source>
        <strain evidence="2">DSM 9987</strain>
    </source>
</reference>
<dbReference type="InterPro" id="IPR000510">
    <property type="entry name" value="Nase/OxRdtase_comp1"/>
</dbReference>
<keyword evidence="3" id="KW-1185">Reference proteome</keyword>
<dbReference type="RefSeq" id="WP_272780474.1">
    <property type="nucleotide sequence ID" value="NZ_JAQQLI010000083.1"/>
</dbReference>
<evidence type="ECO:0000259" key="1">
    <source>
        <dbReference type="Pfam" id="PF00148"/>
    </source>
</evidence>
<dbReference type="Proteomes" id="UP001165652">
    <property type="component" value="Unassembled WGS sequence"/>
</dbReference>
<dbReference type="SUPFAM" id="SSF53807">
    <property type="entry name" value="Helical backbone' metal receptor"/>
    <property type="match status" value="1"/>
</dbReference>
<proteinExistence type="predicted"/>
<sequence length="442" mass="46559">MSGAERLGAAHGRVRIGDIGPDAGQLFDEGAGCLHYCAPTHGGWGVLRTALLVPELYVLFVCPAACGRHGAIAAFEQGLKHRVGYLCIEDEEIVLGSYEDEIRRTVPLLMERLAPRPKAVMIVVSCIDDLLGTDYAPMVADFEAEHGIPFRIGRMNPITMGSGLPPQRRVQRDMYDLLAPAPARDGSIGLIGPFRPLAPESELHGMLARAGLGPIRHVADCATFADFQAMAAARLNLVTRPEGLAAAEHLEKTLGTPFVVAPVAFSAETIAARWDAIAAALGVPLDAAPGRDAADRAAARAHAAVGARTLAIDGTATCSPFDLARALIERGFAVVEVVAHQLPAHERPAFAWLAAHAPDLVVSSPIHPARSWSRPDRPTADIAIGFSAGYLTAAPVTVPISFDEGLYGCHGLATVLDALAASASAARPDTLEDMVRAYGLVV</sequence>
<organism evidence="2 3">
    <name type="scientific">Rhodoplanes tepidamans</name>
    <name type="common">Rhodoplanes cryptolactis</name>
    <dbReference type="NCBI Taxonomy" id="200616"/>
    <lineage>
        <taxon>Bacteria</taxon>
        <taxon>Pseudomonadati</taxon>
        <taxon>Pseudomonadota</taxon>
        <taxon>Alphaproteobacteria</taxon>
        <taxon>Hyphomicrobiales</taxon>
        <taxon>Nitrobacteraceae</taxon>
        <taxon>Rhodoplanes</taxon>
    </lineage>
</organism>
<dbReference type="Pfam" id="PF00148">
    <property type="entry name" value="Oxidored_nitro"/>
    <property type="match status" value="1"/>
</dbReference>
<feature type="domain" description="Nitrogenase/oxidoreductase component 1" evidence="1">
    <location>
        <begin position="44"/>
        <end position="396"/>
    </location>
</feature>
<comment type="caution">
    <text evidence="2">The sequence shown here is derived from an EMBL/GenBank/DDBJ whole genome shotgun (WGS) entry which is preliminary data.</text>
</comment>
<evidence type="ECO:0000313" key="2">
    <source>
        <dbReference type="EMBL" id="MDC7789652.1"/>
    </source>
</evidence>